<organism evidence="2">
    <name type="scientific">uncultured Acidimicrobiales bacterium</name>
    <dbReference type="NCBI Taxonomy" id="310071"/>
    <lineage>
        <taxon>Bacteria</taxon>
        <taxon>Bacillati</taxon>
        <taxon>Actinomycetota</taxon>
        <taxon>Acidimicrobiia</taxon>
        <taxon>Acidimicrobiales</taxon>
        <taxon>environmental samples</taxon>
    </lineage>
</organism>
<feature type="region of interest" description="Disordered" evidence="1">
    <location>
        <begin position="1"/>
        <end position="268"/>
    </location>
</feature>
<feature type="compositionally biased region" description="Gly residues" evidence="1">
    <location>
        <begin position="254"/>
        <end position="268"/>
    </location>
</feature>
<accession>A0A6J4IRE3</accession>
<sequence>ERLRVQRTHGRDSAGARGTGRHQGVRRADRGRRGRPRGRRAGDRRPDRPERRRQDHVLQLPDRDGDTHQRAHQLPGTHAERQAASGHRERPGPHLPEHPTVPQHDRPGERAGGPPLPHEPGRALRARPWTAVSARGSRWAGSRPRAAAVRRDGPSRRDAGSQPALRRPAAARDSPGARHRSGSVAPRRAHSRHEPAGDGVGHAARTPHPGAGAGHRGDRARHALHLQPLRPGGRARPGTEAGRGHRHRGAAGPESGGGLPGQAGGRWL</sequence>
<keyword evidence="2" id="KW-0067">ATP-binding</keyword>
<feature type="compositionally biased region" description="Basic residues" evidence="1">
    <location>
        <begin position="19"/>
        <end position="39"/>
    </location>
</feature>
<dbReference type="AlphaFoldDB" id="A0A6J4IRE3"/>
<feature type="compositionally biased region" description="Basic and acidic residues" evidence="1">
    <location>
        <begin position="149"/>
        <end position="159"/>
    </location>
</feature>
<dbReference type="GO" id="GO:0005524">
    <property type="term" value="F:ATP binding"/>
    <property type="evidence" value="ECO:0007669"/>
    <property type="project" value="UniProtKB-KW"/>
</dbReference>
<gene>
    <name evidence="2" type="ORF">AVDCRST_MAG50-2679</name>
</gene>
<feature type="non-terminal residue" evidence="2">
    <location>
        <position position="1"/>
    </location>
</feature>
<reference evidence="2" key="1">
    <citation type="submission" date="2020-02" db="EMBL/GenBank/DDBJ databases">
        <authorList>
            <person name="Meier V. D."/>
        </authorList>
    </citation>
    <scope>NUCLEOTIDE SEQUENCE</scope>
    <source>
        <strain evidence="2">AVDCRST_MAG50</strain>
    </source>
</reference>
<feature type="compositionally biased region" description="Basic and acidic residues" evidence="1">
    <location>
        <begin position="78"/>
        <end position="109"/>
    </location>
</feature>
<feature type="non-terminal residue" evidence="2">
    <location>
        <position position="268"/>
    </location>
</feature>
<proteinExistence type="predicted"/>
<evidence type="ECO:0000256" key="1">
    <source>
        <dbReference type="SAM" id="MobiDB-lite"/>
    </source>
</evidence>
<feature type="compositionally biased region" description="Basic residues" evidence="1">
    <location>
        <begin position="177"/>
        <end position="191"/>
    </location>
</feature>
<feature type="compositionally biased region" description="Basic and acidic residues" evidence="1">
    <location>
        <begin position="40"/>
        <end position="69"/>
    </location>
</feature>
<keyword evidence="2" id="KW-0547">Nucleotide-binding</keyword>
<protein>
    <submittedName>
        <fullName evidence="2">Branched-chain amino acid transport ATP-binding protein LivG</fullName>
    </submittedName>
</protein>
<dbReference type="EMBL" id="CADCTF010000122">
    <property type="protein sequence ID" value="CAA9257372.1"/>
    <property type="molecule type" value="Genomic_DNA"/>
</dbReference>
<name>A0A6J4IRE3_9ACTN</name>
<evidence type="ECO:0000313" key="2">
    <source>
        <dbReference type="EMBL" id="CAA9257372.1"/>
    </source>
</evidence>